<evidence type="ECO:0000313" key="2">
    <source>
        <dbReference type="Proteomes" id="UP000299102"/>
    </source>
</evidence>
<accession>A0A4C1XAD1</accession>
<protein>
    <submittedName>
        <fullName evidence="1">Uncharacterized protein</fullName>
    </submittedName>
</protein>
<dbReference type="AlphaFoldDB" id="A0A4C1XAD1"/>
<comment type="caution">
    <text evidence="1">The sequence shown here is derived from an EMBL/GenBank/DDBJ whole genome shotgun (WGS) entry which is preliminary data.</text>
</comment>
<proteinExistence type="predicted"/>
<keyword evidence="2" id="KW-1185">Reference proteome</keyword>
<sequence>MTVGHKQCRTIDLEHRTDGAILNAHLIACKSIVRPNPEPGASIAGPRSALTAKVSADSCLVTLGRFVCEHRRCDIATQSSRRGDTSPLRFCSPFTARAECRDAHKLR</sequence>
<dbReference type="Proteomes" id="UP000299102">
    <property type="component" value="Unassembled WGS sequence"/>
</dbReference>
<organism evidence="1 2">
    <name type="scientific">Eumeta variegata</name>
    <name type="common">Bagworm moth</name>
    <name type="synonym">Eumeta japonica</name>
    <dbReference type="NCBI Taxonomy" id="151549"/>
    <lineage>
        <taxon>Eukaryota</taxon>
        <taxon>Metazoa</taxon>
        <taxon>Ecdysozoa</taxon>
        <taxon>Arthropoda</taxon>
        <taxon>Hexapoda</taxon>
        <taxon>Insecta</taxon>
        <taxon>Pterygota</taxon>
        <taxon>Neoptera</taxon>
        <taxon>Endopterygota</taxon>
        <taxon>Lepidoptera</taxon>
        <taxon>Glossata</taxon>
        <taxon>Ditrysia</taxon>
        <taxon>Tineoidea</taxon>
        <taxon>Psychidae</taxon>
        <taxon>Oiketicinae</taxon>
        <taxon>Eumeta</taxon>
    </lineage>
</organism>
<name>A0A4C1XAD1_EUMVA</name>
<dbReference type="EMBL" id="BGZK01000756">
    <property type="protein sequence ID" value="GBP59235.1"/>
    <property type="molecule type" value="Genomic_DNA"/>
</dbReference>
<evidence type="ECO:0000313" key="1">
    <source>
        <dbReference type="EMBL" id="GBP59235.1"/>
    </source>
</evidence>
<gene>
    <name evidence="1" type="ORF">EVAR_97737_1</name>
</gene>
<reference evidence="1 2" key="1">
    <citation type="journal article" date="2019" name="Commun. Biol.">
        <title>The bagworm genome reveals a unique fibroin gene that provides high tensile strength.</title>
        <authorList>
            <person name="Kono N."/>
            <person name="Nakamura H."/>
            <person name="Ohtoshi R."/>
            <person name="Tomita M."/>
            <person name="Numata K."/>
            <person name="Arakawa K."/>
        </authorList>
    </citation>
    <scope>NUCLEOTIDE SEQUENCE [LARGE SCALE GENOMIC DNA]</scope>
</reference>